<dbReference type="Proteomes" id="UP000694545">
    <property type="component" value="Unplaced"/>
</dbReference>
<keyword evidence="5" id="KW-1185">Reference proteome</keyword>
<organism evidence="4 5">
    <name type="scientific">Varanus komodoensis</name>
    <name type="common">Komodo dragon</name>
    <dbReference type="NCBI Taxonomy" id="61221"/>
    <lineage>
        <taxon>Eukaryota</taxon>
        <taxon>Metazoa</taxon>
        <taxon>Chordata</taxon>
        <taxon>Craniata</taxon>
        <taxon>Vertebrata</taxon>
        <taxon>Euteleostomi</taxon>
        <taxon>Lepidosauria</taxon>
        <taxon>Squamata</taxon>
        <taxon>Bifurcata</taxon>
        <taxon>Unidentata</taxon>
        <taxon>Episquamata</taxon>
        <taxon>Toxicofera</taxon>
        <taxon>Anguimorpha</taxon>
        <taxon>Paleoanguimorpha</taxon>
        <taxon>Varanoidea</taxon>
        <taxon>Varanidae</taxon>
        <taxon>Varanus</taxon>
    </lineage>
</organism>
<evidence type="ECO:0000256" key="1">
    <source>
        <dbReference type="ARBA" id="ARBA00023242"/>
    </source>
</evidence>
<dbReference type="InterPro" id="IPR003309">
    <property type="entry name" value="SCAN_dom"/>
</dbReference>
<sequence length="255" mass="27746">MAVAAEGGDLAAPSLQLEASLEQDEKAEEQDLPAAEAGGSCQAIQAEHGTEFGERAAPKFLSQDLINLDVECQRFRQLRHREDESPREVYSRLQELCHQWLKPDRCTKEQILDLVILEKFLDILPLEMQNWVRQGGPGSCVRAVALAEDFLVKQQKDPGCKKLVQGPFMEAAGCSFEAKKSPSDDDCPGLQFRGFLQGADGGGALPGSAAASEKHSGSPSFSFGEKMAATLPAQVGQRSLGRCSLKNPLYWDGRL</sequence>
<dbReference type="Ensembl" id="ENSVKKT00000020192.1">
    <property type="protein sequence ID" value="ENSVKKP00000019707.1"/>
    <property type="gene ID" value="ENSVKKG00000013343.1"/>
</dbReference>
<reference evidence="4" key="1">
    <citation type="submission" date="2025-08" db="UniProtKB">
        <authorList>
            <consortium name="Ensembl"/>
        </authorList>
    </citation>
    <scope>IDENTIFICATION</scope>
</reference>
<dbReference type="OMA" id="HREDESP"/>
<reference evidence="4" key="2">
    <citation type="submission" date="2025-09" db="UniProtKB">
        <authorList>
            <consortium name="Ensembl"/>
        </authorList>
    </citation>
    <scope>IDENTIFICATION</scope>
</reference>
<keyword evidence="1" id="KW-0539">Nucleus</keyword>
<accession>A0A8D2Q576</accession>
<dbReference type="InterPro" id="IPR050916">
    <property type="entry name" value="SCAN-C2H2_zinc_finger"/>
</dbReference>
<dbReference type="SMART" id="SM00431">
    <property type="entry name" value="SCAN"/>
    <property type="match status" value="1"/>
</dbReference>
<proteinExistence type="predicted"/>
<dbReference type="FunFam" id="1.10.4020.10:FF:000001">
    <property type="entry name" value="zinc finger protein 263 isoform X1"/>
    <property type="match status" value="1"/>
</dbReference>
<evidence type="ECO:0000313" key="4">
    <source>
        <dbReference type="Ensembl" id="ENSVKKP00000019707.1"/>
    </source>
</evidence>
<evidence type="ECO:0000259" key="3">
    <source>
        <dbReference type="PROSITE" id="PS50804"/>
    </source>
</evidence>
<dbReference type="SUPFAM" id="SSF47353">
    <property type="entry name" value="Retrovirus capsid dimerization domain-like"/>
    <property type="match status" value="1"/>
</dbReference>
<dbReference type="PROSITE" id="PS50804">
    <property type="entry name" value="SCAN_BOX"/>
    <property type="match status" value="1"/>
</dbReference>
<evidence type="ECO:0000256" key="2">
    <source>
        <dbReference type="SAM" id="MobiDB-lite"/>
    </source>
</evidence>
<protein>
    <recommendedName>
        <fullName evidence="3">SCAN box domain-containing protein</fullName>
    </recommendedName>
</protein>
<dbReference type="InterPro" id="IPR038269">
    <property type="entry name" value="SCAN_sf"/>
</dbReference>
<dbReference type="AlphaFoldDB" id="A0A8D2Q576"/>
<name>A0A8D2Q576_VARKO</name>
<dbReference type="CDD" id="cd07936">
    <property type="entry name" value="SCAN"/>
    <property type="match status" value="1"/>
</dbReference>
<dbReference type="PANTHER" id="PTHR45935:SF15">
    <property type="entry name" value="SCAN BOX DOMAIN-CONTAINING PROTEIN"/>
    <property type="match status" value="1"/>
</dbReference>
<dbReference type="Pfam" id="PF02023">
    <property type="entry name" value="SCAN"/>
    <property type="match status" value="1"/>
</dbReference>
<feature type="domain" description="SCAN box" evidence="3">
    <location>
        <begin position="73"/>
        <end position="150"/>
    </location>
</feature>
<evidence type="ECO:0000313" key="5">
    <source>
        <dbReference type="Proteomes" id="UP000694545"/>
    </source>
</evidence>
<feature type="region of interest" description="Disordered" evidence="2">
    <location>
        <begin position="1"/>
        <end position="40"/>
    </location>
</feature>
<dbReference type="Gene3D" id="1.10.4020.10">
    <property type="entry name" value="DNA breaking-rejoining enzymes"/>
    <property type="match status" value="1"/>
</dbReference>
<dbReference type="PANTHER" id="PTHR45935">
    <property type="entry name" value="PROTEIN ZBED8-RELATED"/>
    <property type="match status" value="1"/>
</dbReference>
<feature type="compositionally biased region" description="Acidic residues" evidence="2">
    <location>
        <begin position="21"/>
        <end position="31"/>
    </location>
</feature>